<dbReference type="CDD" id="cd00093">
    <property type="entry name" value="HTH_XRE"/>
    <property type="match status" value="1"/>
</dbReference>
<organism evidence="2 3">
    <name type="scientific">Faecalicatena contorta</name>
    <dbReference type="NCBI Taxonomy" id="39482"/>
    <lineage>
        <taxon>Bacteria</taxon>
        <taxon>Bacillati</taxon>
        <taxon>Bacillota</taxon>
        <taxon>Clostridia</taxon>
        <taxon>Lachnospirales</taxon>
        <taxon>Lachnospiraceae</taxon>
        <taxon>Faecalicatena</taxon>
    </lineage>
</organism>
<evidence type="ECO:0000313" key="3">
    <source>
        <dbReference type="Proteomes" id="UP000254051"/>
    </source>
</evidence>
<reference evidence="3" key="1">
    <citation type="submission" date="2017-07" db="EMBL/GenBank/DDBJ databases">
        <authorList>
            <person name="Varghese N."/>
            <person name="Submissions S."/>
        </authorList>
    </citation>
    <scope>NUCLEOTIDE SEQUENCE [LARGE SCALE GENOMIC DNA]</scope>
    <source>
        <strain evidence="3">NLAE-zl-C134</strain>
    </source>
</reference>
<dbReference type="InterPro" id="IPR001387">
    <property type="entry name" value="Cro/C1-type_HTH"/>
</dbReference>
<dbReference type="Gene3D" id="1.10.260.40">
    <property type="entry name" value="lambda repressor-like DNA-binding domains"/>
    <property type="match status" value="1"/>
</dbReference>
<keyword evidence="3" id="KW-1185">Reference proteome</keyword>
<dbReference type="InterPro" id="IPR010982">
    <property type="entry name" value="Lambda_DNA-bd_dom_sf"/>
</dbReference>
<evidence type="ECO:0000313" key="2">
    <source>
        <dbReference type="EMBL" id="SUQ14419.1"/>
    </source>
</evidence>
<feature type="domain" description="HTH cro/C1-type" evidence="1">
    <location>
        <begin position="18"/>
        <end position="73"/>
    </location>
</feature>
<dbReference type="OrthoDB" id="2044565at2"/>
<dbReference type="AlphaFoldDB" id="A0A315ZVQ1"/>
<dbReference type="Proteomes" id="UP000254051">
    <property type="component" value="Unassembled WGS sequence"/>
</dbReference>
<accession>A0A315ZVQ1</accession>
<dbReference type="EMBL" id="UHJJ01000006">
    <property type="protein sequence ID" value="SUQ14419.1"/>
    <property type="molecule type" value="Genomic_DNA"/>
</dbReference>
<gene>
    <name evidence="2" type="ORF">SAMN05216529_106111</name>
</gene>
<dbReference type="RefSeq" id="WP_109711281.1">
    <property type="nucleotide sequence ID" value="NZ_QGDS01000006.1"/>
</dbReference>
<protein>
    <recommendedName>
        <fullName evidence="1">HTH cro/C1-type domain-containing protein</fullName>
    </recommendedName>
</protein>
<proteinExistence type="predicted"/>
<evidence type="ECO:0000259" key="1">
    <source>
        <dbReference type="PROSITE" id="PS50943"/>
    </source>
</evidence>
<dbReference type="SUPFAM" id="SSF47413">
    <property type="entry name" value="lambda repressor-like DNA-binding domains"/>
    <property type="match status" value="1"/>
</dbReference>
<name>A0A315ZVQ1_9FIRM</name>
<sequence>MEKKQYPGINMERTGSWLRYVCRVKKISVKKLCEYMGLGSPQSIYAWFCGRTLPSLDNFYALAQVVSMPLDELIVNQEEHLPNGFCEKEGSQNIRVLMYGMRFVL</sequence>
<dbReference type="PROSITE" id="PS50943">
    <property type="entry name" value="HTH_CROC1"/>
    <property type="match status" value="1"/>
</dbReference>
<dbReference type="GO" id="GO:0003677">
    <property type="term" value="F:DNA binding"/>
    <property type="evidence" value="ECO:0007669"/>
    <property type="project" value="InterPro"/>
</dbReference>